<dbReference type="Gene3D" id="2.40.30.170">
    <property type="match status" value="1"/>
</dbReference>
<keyword evidence="5 8" id="KW-0472">Membrane</keyword>
<evidence type="ECO:0000256" key="5">
    <source>
        <dbReference type="ARBA" id="ARBA00023136"/>
    </source>
</evidence>
<dbReference type="Gene3D" id="1.10.287.470">
    <property type="entry name" value="Helix hairpin bin"/>
    <property type="match status" value="1"/>
</dbReference>
<feature type="coiled-coil region" evidence="6">
    <location>
        <begin position="184"/>
        <end position="295"/>
    </location>
</feature>
<evidence type="ECO:0000313" key="11">
    <source>
        <dbReference type="Proteomes" id="UP001163152"/>
    </source>
</evidence>
<dbReference type="GO" id="GO:0016020">
    <property type="term" value="C:membrane"/>
    <property type="evidence" value="ECO:0007669"/>
    <property type="project" value="UniProtKB-SubCell"/>
</dbReference>
<comment type="subcellular location">
    <subcellularLocation>
        <location evidence="1">Membrane</location>
        <topology evidence="1">Single-pass membrane protein</topology>
    </subcellularLocation>
</comment>
<organism evidence="10 11">
    <name type="scientific">Thermocoleostomius sinensis A174</name>
    <dbReference type="NCBI Taxonomy" id="2016057"/>
    <lineage>
        <taxon>Bacteria</taxon>
        <taxon>Bacillati</taxon>
        <taxon>Cyanobacteriota</taxon>
        <taxon>Cyanophyceae</taxon>
        <taxon>Oculatellales</taxon>
        <taxon>Oculatellaceae</taxon>
        <taxon>Thermocoleostomius</taxon>
    </lineage>
</organism>
<accession>A0A9E8ZB54</accession>
<dbReference type="KEGG" id="tsin:OXH18_22940"/>
<comment type="similarity">
    <text evidence="2">Belongs to the membrane fusion protein (MFP) (TC 8.A.1) family.</text>
</comment>
<evidence type="ECO:0000256" key="7">
    <source>
        <dbReference type="SAM" id="MobiDB-lite"/>
    </source>
</evidence>
<gene>
    <name evidence="10" type="ORF">OXH18_22940</name>
</gene>
<keyword evidence="4 8" id="KW-1133">Transmembrane helix</keyword>
<dbReference type="Proteomes" id="UP001163152">
    <property type="component" value="Chromosome"/>
</dbReference>
<evidence type="ECO:0000313" key="10">
    <source>
        <dbReference type="EMBL" id="WAL59995.1"/>
    </source>
</evidence>
<dbReference type="InterPro" id="IPR058982">
    <property type="entry name" value="Beta-barrel_AprE"/>
</dbReference>
<keyword evidence="11" id="KW-1185">Reference proteome</keyword>
<evidence type="ECO:0000256" key="3">
    <source>
        <dbReference type="ARBA" id="ARBA00022692"/>
    </source>
</evidence>
<dbReference type="RefSeq" id="WP_268609822.1">
    <property type="nucleotide sequence ID" value="NZ_CP113797.1"/>
</dbReference>
<evidence type="ECO:0000256" key="8">
    <source>
        <dbReference type="SAM" id="Phobius"/>
    </source>
</evidence>
<proteinExistence type="inferred from homology"/>
<name>A0A9E8ZB54_9CYAN</name>
<dbReference type="EMBL" id="CP113797">
    <property type="protein sequence ID" value="WAL59995.1"/>
    <property type="molecule type" value="Genomic_DNA"/>
</dbReference>
<dbReference type="AlphaFoldDB" id="A0A9E8ZB54"/>
<feature type="domain" description="AprE-like beta-barrel" evidence="9">
    <location>
        <begin position="337"/>
        <end position="440"/>
    </location>
</feature>
<evidence type="ECO:0000259" key="9">
    <source>
        <dbReference type="Pfam" id="PF26002"/>
    </source>
</evidence>
<evidence type="ECO:0000256" key="1">
    <source>
        <dbReference type="ARBA" id="ARBA00004167"/>
    </source>
</evidence>
<evidence type="ECO:0000256" key="6">
    <source>
        <dbReference type="SAM" id="Coils"/>
    </source>
</evidence>
<feature type="transmembrane region" description="Helical" evidence="8">
    <location>
        <begin position="40"/>
        <end position="61"/>
    </location>
</feature>
<dbReference type="Pfam" id="PF26002">
    <property type="entry name" value="Beta-barrel_AprE"/>
    <property type="match status" value="1"/>
</dbReference>
<dbReference type="PRINTS" id="PR01490">
    <property type="entry name" value="RTXTOXIND"/>
</dbReference>
<dbReference type="SUPFAM" id="SSF111369">
    <property type="entry name" value="HlyD-like secretion proteins"/>
    <property type="match status" value="2"/>
</dbReference>
<keyword evidence="3 8" id="KW-0812">Transmembrane</keyword>
<dbReference type="PANTHER" id="PTHR30386:SF26">
    <property type="entry name" value="TRANSPORT PROTEIN COMB"/>
    <property type="match status" value="1"/>
</dbReference>
<protein>
    <submittedName>
        <fullName evidence="10">HlyD family efflux transporter periplasmic adaptor subunit</fullName>
    </submittedName>
</protein>
<keyword evidence="6" id="KW-0175">Coiled coil</keyword>
<feature type="region of interest" description="Disordered" evidence="7">
    <location>
        <begin position="384"/>
        <end position="406"/>
    </location>
</feature>
<dbReference type="PANTHER" id="PTHR30386">
    <property type="entry name" value="MEMBRANE FUSION SUBUNIT OF EMRAB-TOLC MULTIDRUG EFFLUX PUMP"/>
    <property type="match status" value="1"/>
</dbReference>
<evidence type="ECO:0000256" key="2">
    <source>
        <dbReference type="ARBA" id="ARBA00009477"/>
    </source>
</evidence>
<evidence type="ECO:0000256" key="4">
    <source>
        <dbReference type="ARBA" id="ARBA00022989"/>
    </source>
</evidence>
<dbReference type="InterPro" id="IPR050739">
    <property type="entry name" value="MFP"/>
</dbReference>
<sequence length="459" mass="50534">MVQIFKPKSDSASSSQPSQSALDAIPLIKADEFLPSISRWITFSGYFLVGAIGCTIALAAVTRYNVAVKADATVRPDGDLRVVQTELEGTIKQIEVTENQTVRQGDIVAYLDDTKLQIQKNQLQASVQQGQLQLDQFDAQIRLLNAQIAAENRSIDGSIAAAEAETRRNQRELEERQVTTQADFEEAEASLAYAREERDRYERLVSVGAVSDLQLREKETALRGAEARLERARAALNPTTASVNAAQEQVTQQVARGQATIAELRKERESLIQRRSEAQTQLIRDQTQLEQTERDLEGTIIRATTTGTVLKLNLSNPNQIVRAGDSIAQIAPHDAPLVIKASVANQDIDKVEVGQLAKVRVNACPYPDYGVLQGNVIAVAPDVASQENQSTDSTSSQNSSSNSNSRSFEVIIQPDRPALVRHNRECQIQAGMEASATIVSREETFLQFVLRKARIWTDL</sequence>
<reference evidence="10" key="1">
    <citation type="submission" date="2022-12" db="EMBL/GenBank/DDBJ databases">
        <title>Polyphasic identification of a Novel Hot-Spring Cyanobacterium Ocullathermofonsia sinensis gen nov. sp. nov. and Genomic Insights on its Adaptations to the Thermal Habitat.</title>
        <authorList>
            <person name="Daroch M."/>
            <person name="Tang J."/>
            <person name="Jiang Y."/>
        </authorList>
    </citation>
    <scope>NUCLEOTIDE SEQUENCE</scope>
    <source>
        <strain evidence="10">PKUAC-SCTA174</strain>
    </source>
</reference>
<feature type="compositionally biased region" description="Low complexity" evidence="7">
    <location>
        <begin position="385"/>
        <end position="406"/>
    </location>
</feature>